<dbReference type="GO" id="GO:0007166">
    <property type="term" value="P:cell surface receptor signaling pathway"/>
    <property type="evidence" value="ECO:0007669"/>
    <property type="project" value="InterPro"/>
</dbReference>
<dbReference type="InterPro" id="IPR013083">
    <property type="entry name" value="Znf_RING/FYVE/PHD"/>
</dbReference>
<dbReference type="GO" id="GO:0005737">
    <property type="term" value="C:cytoplasm"/>
    <property type="evidence" value="ECO:0000318"/>
    <property type="project" value="GO_Central"/>
</dbReference>
<dbReference type="Pfam" id="PF04564">
    <property type="entry name" value="U-box"/>
    <property type="match status" value="1"/>
</dbReference>
<proteinExistence type="predicted"/>
<evidence type="ECO:0000256" key="7">
    <source>
        <dbReference type="PROSITE-ProRule" id="PRU00259"/>
    </source>
</evidence>
<evidence type="ECO:0000313" key="9">
    <source>
        <dbReference type="EnsemblPlants" id="Pp3c23_15760V3.2"/>
    </source>
</evidence>
<dbReference type="InterPro" id="IPR016024">
    <property type="entry name" value="ARM-type_fold"/>
</dbReference>
<keyword evidence="4" id="KW-0808">Transferase</keyword>
<dbReference type="CDD" id="cd21037">
    <property type="entry name" value="MLKL_NTD"/>
    <property type="match status" value="1"/>
</dbReference>
<dbReference type="FunFam" id="1.20.930.20:FF:000002">
    <property type="entry name" value="RING-type E3 ubiquitin transferase"/>
    <property type="match status" value="1"/>
</dbReference>
<dbReference type="InterPro" id="IPR036537">
    <property type="entry name" value="Adaptor_Cbl_N_dom_sf"/>
</dbReference>
<dbReference type="InterPro" id="IPR045210">
    <property type="entry name" value="RING-Ubox_PUB"/>
</dbReference>
<dbReference type="PANTHER" id="PTHR23315">
    <property type="entry name" value="U BOX DOMAIN-CONTAINING"/>
    <property type="match status" value="1"/>
</dbReference>
<dbReference type="PROSITE" id="PS50176">
    <property type="entry name" value="ARM_REPEAT"/>
    <property type="match status" value="2"/>
</dbReference>
<dbReference type="Proteomes" id="UP000006727">
    <property type="component" value="Chromosome 23"/>
</dbReference>
<accession>A0A7I4CJ54</accession>
<dbReference type="UniPathway" id="UPA00143"/>
<evidence type="ECO:0000256" key="5">
    <source>
        <dbReference type="ARBA" id="ARBA00022737"/>
    </source>
</evidence>
<reference evidence="9 10" key="2">
    <citation type="journal article" date="2018" name="Plant J.">
        <title>The Physcomitrella patens chromosome-scale assembly reveals moss genome structure and evolution.</title>
        <authorList>
            <person name="Lang D."/>
            <person name="Ullrich K.K."/>
            <person name="Murat F."/>
            <person name="Fuchs J."/>
            <person name="Jenkins J."/>
            <person name="Haas F.B."/>
            <person name="Piednoel M."/>
            <person name="Gundlach H."/>
            <person name="Van Bel M."/>
            <person name="Meyberg R."/>
            <person name="Vives C."/>
            <person name="Morata J."/>
            <person name="Symeonidi A."/>
            <person name="Hiss M."/>
            <person name="Muchero W."/>
            <person name="Kamisugi Y."/>
            <person name="Saleh O."/>
            <person name="Blanc G."/>
            <person name="Decker E.L."/>
            <person name="van Gessel N."/>
            <person name="Grimwood J."/>
            <person name="Hayes R.D."/>
            <person name="Graham S.W."/>
            <person name="Gunter L.E."/>
            <person name="McDaniel S.F."/>
            <person name="Hoernstein S.N.W."/>
            <person name="Larsson A."/>
            <person name="Li F.W."/>
            <person name="Perroud P.F."/>
            <person name="Phillips J."/>
            <person name="Ranjan P."/>
            <person name="Rokshar D.S."/>
            <person name="Rothfels C.J."/>
            <person name="Schneider L."/>
            <person name="Shu S."/>
            <person name="Stevenson D.W."/>
            <person name="Thummler F."/>
            <person name="Tillich M."/>
            <person name="Villarreal Aguilar J.C."/>
            <person name="Widiez T."/>
            <person name="Wong G.K."/>
            <person name="Wymore A."/>
            <person name="Zhang Y."/>
            <person name="Zimmer A.D."/>
            <person name="Quatrano R.S."/>
            <person name="Mayer K.F.X."/>
            <person name="Goodstein D."/>
            <person name="Casacuberta J.M."/>
            <person name="Vandepoele K."/>
            <person name="Reski R."/>
            <person name="Cuming A.C."/>
            <person name="Tuskan G.A."/>
            <person name="Maumus F."/>
            <person name="Salse J."/>
            <person name="Schmutz J."/>
            <person name="Rensing S.A."/>
        </authorList>
    </citation>
    <scope>NUCLEOTIDE SEQUENCE [LARGE SCALE GENOMIC DNA]</scope>
    <source>
        <strain evidence="9 10">cv. Gransden 2004</strain>
    </source>
</reference>
<dbReference type="EnsemblPlants" id="Pp3c23_15760V3.2">
    <property type="protein sequence ID" value="Pp3c23_15760V3.2"/>
    <property type="gene ID" value="Pp3c23_15760"/>
</dbReference>
<sequence length="677" mass="74419">MSLICLHGHGRIDIEERKLCEDGAVVGVLEICTFITSIGDFKTHKKECSTLIRRVKLLIPLFEEVRDLKLTISEEDLACFNALEAALNNAKILLLLCNTGSKLYLVLEQQEVAKQFLLLAAAFRQALNKPLSLDISDEVREQVDLVRNQFQRSKSLEDPLDAHLNSELLSVLSETHDCSKDKLKGLADMFKFDTARALMKELQALDGMKFYMGLHEGVPSSTWALDGIPINERGFDQLYALLNDLRSLFPSEELEQDGPELKKLQIAQRAGVEKASMQPASPDAGIDKGVLNIPDDFKCPISLDLMRDPVIIATGQTFERLCIQKWLDSGKKTCPKTGLSLPHTHLTPNHVLRSVIAEWCTLYGVEMPKKRAKGSQCSPEDKAAIDELVKKLSSPLSEVQRNAAYDLRLRAKKNVDHRSFIAEQGAIPLLVRLLHSPDQKTQEHSVTALLNLSINESNKGRIMTAGAIEPIVEVLKSGCMDARENAAATLFSLSLVDANKVTIGGSGAIPALVALLYDGTSRGKKDAATALFNLSIFQGNKSRAVQAGVVPPLMKLLEEQPVTMLDEALAILAILATHPDGRSVISAVGPTPIWLKIIQSESPRNKENAASILLALCSYDPEYAKQARETNAAELLTALATSREATNRAKRKATALLDLLKKQGYEDVDRRVEGLNM</sequence>
<dbReference type="InterPro" id="IPR057623">
    <property type="entry name" value="PUB12-19-like_N"/>
</dbReference>
<dbReference type="FunFam" id="3.30.40.10:FF:000442">
    <property type="entry name" value="RING-type E3 ubiquitin transferase"/>
    <property type="match status" value="1"/>
</dbReference>
<dbReference type="InterPro" id="IPR011989">
    <property type="entry name" value="ARM-like"/>
</dbReference>
<feature type="domain" description="U-box" evidence="8">
    <location>
        <begin position="292"/>
        <end position="366"/>
    </location>
</feature>
<dbReference type="EMBL" id="ABEU02000023">
    <property type="status" value="NOT_ANNOTATED_CDS"/>
    <property type="molecule type" value="Genomic_DNA"/>
</dbReference>
<dbReference type="InterPro" id="IPR003613">
    <property type="entry name" value="Ubox_domain"/>
</dbReference>
<keyword evidence="6" id="KW-0833">Ubl conjugation pathway</keyword>
<dbReference type="EC" id="2.3.2.27" evidence="3"/>
<dbReference type="SUPFAM" id="SSF48371">
    <property type="entry name" value="ARM repeat"/>
    <property type="match status" value="1"/>
</dbReference>
<dbReference type="GO" id="GO:0016567">
    <property type="term" value="P:protein ubiquitination"/>
    <property type="evidence" value="ECO:0007669"/>
    <property type="project" value="UniProtKB-UniPathway"/>
</dbReference>
<dbReference type="Gene3D" id="1.20.930.20">
    <property type="entry name" value="Adaptor protein Cbl, N-terminal domain"/>
    <property type="match status" value="1"/>
</dbReference>
<dbReference type="Pfam" id="PF25598">
    <property type="entry name" value="ARM_PUB"/>
    <property type="match status" value="1"/>
</dbReference>
<dbReference type="InterPro" id="IPR058678">
    <property type="entry name" value="ARM_PUB"/>
</dbReference>
<dbReference type="AlphaFoldDB" id="A0A7I4CJ54"/>
<dbReference type="GO" id="GO:0005634">
    <property type="term" value="C:nucleus"/>
    <property type="evidence" value="ECO:0000318"/>
    <property type="project" value="GO_Central"/>
</dbReference>
<dbReference type="InParanoid" id="A0A7I4CJ54"/>
<reference evidence="9 10" key="1">
    <citation type="journal article" date="2008" name="Science">
        <title>The Physcomitrella genome reveals evolutionary insights into the conquest of land by plants.</title>
        <authorList>
            <person name="Rensing S."/>
            <person name="Lang D."/>
            <person name="Zimmer A."/>
            <person name="Terry A."/>
            <person name="Salamov A."/>
            <person name="Shapiro H."/>
            <person name="Nishiyama T."/>
            <person name="Perroud P.-F."/>
            <person name="Lindquist E."/>
            <person name="Kamisugi Y."/>
            <person name="Tanahashi T."/>
            <person name="Sakakibara K."/>
            <person name="Fujita T."/>
            <person name="Oishi K."/>
            <person name="Shin-I T."/>
            <person name="Kuroki Y."/>
            <person name="Toyoda A."/>
            <person name="Suzuki Y."/>
            <person name="Hashimoto A."/>
            <person name="Yamaguchi K."/>
            <person name="Sugano A."/>
            <person name="Kohara Y."/>
            <person name="Fujiyama A."/>
            <person name="Anterola A."/>
            <person name="Aoki S."/>
            <person name="Ashton N."/>
            <person name="Barbazuk W.B."/>
            <person name="Barker E."/>
            <person name="Bennetzen J."/>
            <person name="Bezanilla M."/>
            <person name="Blankenship R."/>
            <person name="Cho S.H."/>
            <person name="Dutcher S."/>
            <person name="Estelle M."/>
            <person name="Fawcett J.A."/>
            <person name="Gundlach H."/>
            <person name="Hanada K."/>
            <person name="Heyl A."/>
            <person name="Hicks K.A."/>
            <person name="Hugh J."/>
            <person name="Lohr M."/>
            <person name="Mayer K."/>
            <person name="Melkozernov A."/>
            <person name="Murata T."/>
            <person name="Nelson D."/>
            <person name="Pils B."/>
            <person name="Prigge M."/>
            <person name="Reiss B."/>
            <person name="Renner T."/>
            <person name="Rombauts S."/>
            <person name="Rushton P."/>
            <person name="Sanderfoot A."/>
            <person name="Schween G."/>
            <person name="Shiu S.-H."/>
            <person name="Stueber K."/>
            <person name="Theodoulou F.L."/>
            <person name="Tu H."/>
            <person name="Van de Peer Y."/>
            <person name="Verrier P.J."/>
            <person name="Waters E."/>
            <person name="Wood A."/>
            <person name="Yang L."/>
            <person name="Cove D."/>
            <person name="Cuming A."/>
            <person name="Hasebe M."/>
            <person name="Lucas S."/>
            <person name="Mishler D.B."/>
            <person name="Reski R."/>
            <person name="Grigoriev I."/>
            <person name="Quatrano R.S."/>
            <person name="Boore J.L."/>
        </authorList>
    </citation>
    <scope>NUCLEOTIDE SEQUENCE [LARGE SCALE GENOMIC DNA]</scope>
    <source>
        <strain evidence="9 10">cv. Gransden 2004</strain>
    </source>
</reference>
<feature type="repeat" description="ARM" evidence="7">
    <location>
        <begin position="507"/>
        <end position="549"/>
    </location>
</feature>
<dbReference type="CDD" id="cd16664">
    <property type="entry name" value="RING-Ubox_PUB"/>
    <property type="match status" value="1"/>
</dbReference>
<dbReference type="GO" id="GO:0061630">
    <property type="term" value="F:ubiquitin protein ligase activity"/>
    <property type="evidence" value="ECO:0007669"/>
    <property type="project" value="UniProtKB-EC"/>
</dbReference>
<evidence type="ECO:0000256" key="2">
    <source>
        <dbReference type="ARBA" id="ARBA00004906"/>
    </source>
</evidence>
<dbReference type="SMART" id="SM00504">
    <property type="entry name" value="Ubox"/>
    <property type="match status" value="1"/>
</dbReference>
<dbReference type="SUPFAM" id="SSF57850">
    <property type="entry name" value="RING/U-box"/>
    <property type="match status" value="1"/>
</dbReference>
<dbReference type="PANTHER" id="PTHR23315:SF111">
    <property type="entry name" value="U-BOX DOMAIN-CONTAINING PROTEIN 14"/>
    <property type="match status" value="1"/>
</dbReference>
<organism evidence="9 10">
    <name type="scientific">Physcomitrium patens</name>
    <name type="common">Spreading-leaved earth moss</name>
    <name type="synonym">Physcomitrella patens</name>
    <dbReference type="NCBI Taxonomy" id="3218"/>
    <lineage>
        <taxon>Eukaryota</taxon>
        <taxon>Viridiplantae</taxon>
        <taxon>Streptophyta</taxon>
        <taxon>Embryophyta</taxon>
        <taxon>Bryophyta</taxon>
        <taxon>Bryophytina</taxon>
        <taxon>Bryopsida</taxon>
        <taxon>Funariidae</taxon>
        <taxon>Funariales</taxon>
        <taxon>Funariaceae</taxon>
        <taxon>Physcomitrium</taxon>
    </lineage>
</organism>
<name>A0A7I4CJ54_PHYPA</name>
<evidence type="ECO:0000259" key="8">
    <source>
        <dbReference type="PROSITE" id="PS51698"/>
    </source>
</evidence>
<dbReference type="FunFam" id="1.25.10.10:FF:000082">
    <property type="entry name" value="RING-type E3 ubiquitin transferase"/>
    <property type="match status" value="1"/>
</dbReference>
<evidence type="ECO:0000256" key="3">
    <source>
        <dbReference type="ARBA" id="ARBA00012483"/>
    </source>
</evidence>
<evidence type="ECO:0000313" key="10">
    <source>
        <dbReference type="Proteomes" id="UP000006727"/>
    </source>
</evidence>
<comment type="catalytic activity">
    <reaction evidence="1">
        <text>S-ubiquitinyl-[E2 ubiquitin-conjugating enzyme]-L-cysteine + [acceptor protein]-L-lysine = [E2 ubiquitin-conjugating enzyme]-L-cysteine + N(6)-ubiquitinyl-[acceptor protein]-L-lysine.</text>
        <dbReference type="EC" id="2.3.2.27"/>
    </reaction>
</comment>
<keyword evidence="5" id="KW-0677">Repeat</keyword>
<protein>
    <recommendedName>
        <fullName evidence="3">RING-type E3 ubiquitin transferase</fullName>
        <ecNumber evidence="3">2.3.2.27</ecNumber>
    </recommendedName>
</protein>
<evidence type="ECO:0000256" key="4">
    <source>
        <dbReference type="ARBA" id="ARBA00022679"/>
    </source>
</evidence>
<gene>
    <name evidence="9" type="primary">LOC112276104</name>
</gene>
<reference evidence="9" key="3">
    <citation type="submission" date="2020-12" db="UniProtKB">
        <authorList>
            <consortium name="EnsemblPlants"/>
        </authorList>
    </citation>
    <scope>IDENTIFICATION</scope>
</reference>
<dbReference type="InterPro" id="IPR000225">
    <property type="entry name" value="Armadillo"/>
</dbReference>
<dbReference type="RefSeq" id="XP_024362896.1">
    <property type="nucleotide sequence ID" value="XM_024507128.2"/>
</dbReference>
<dbReference type="SMART" id="SM00185">
    <property type="entry name" value="ARM"/>
    <property type="match status" value="4"/>
</dbReference>
<dbReference type="InterPro" id="IPR059179">
    <property type="entry name" value="MLKL-like_MCAfunc"/>
</dbReference>
<dbReference type="PROSITE" id="PS51698">
    <property type="entry name" value="U_BOX"/>
    <property type="match status" value="1"/>
</dbReference>
<dbReference type="Pfam" id="PF25368">
    <property type="entry name" value="PUB10_N"/>
    <property type="match status" value="1"/>
</dbReference>
<keyword evidence="10" id="KW-1185">Reference proteome</keyword>
<dbReference type="GeneID" id="112276104"/>
<comment type="pathway">
    <text evidence="2">Protein modification; protein ubiquitination.</text>
</comment>
<dbReference type="Gramene" id="Pp3c23_15760V3.2">
    <property type="protein sequence ID" value="Pp3c23_15760V3.2"/>
    <property type="gene ID" value="Pp3c23_15760"/>
</dbReference>
<dbReference type="Gene3D" id="1.25.10.10">
    <property type="entry name" value="Leucine-rich Repeat Variant"/>
    <property type="match status" value="1"/>
</dbReference>
<dbReference type="Gene3D" id="3.30.40.10">
    <property type="entry name" value="Zinc/RING finger domain, C3HC4 (zinc finger)"/>
    <property type="match status" value="1"/>
</dbReference>
<evidence type="ECO:0000256" key="6">
    <source>
        <dbReference type="ARBA" id="ARBA00022786"/>
    </source>
</evidence>
<evidence type="ECO:0000256" key="1">
    <source>
        <dbReference type="ARBA" id="ARBA00000900"/>
    </source>
</evidence>
<feature type="repeat" description="ARM" evidence="7">
    <location>
        <begin position="425"/>
        <end position="467"/>
    </location>
</feature>